<evidence type="ECO:0000313" key="2">
    <source>
        <dbReference type="Proteomes" id="UP000076825"/>
    </source>
</evidence>
<organism evidence="1 2">
    <name type="scientific">Bordetella trematum</name>
    <dbReference type="NCBI Taxonomy" id="123899"/>
    <lineage>
        <taxon>Bacteria</taxon>
        <taxon>Pseudomonadati</taxon>
        <taxon>Pseudomonadota</taxon>
        <taxon>Betaproteobacteria</taxon>
        <taxon>Burkholderiales</taxon>
        <taxon>Alcaligenaceae</taxon>
        <taxon>Bordetella</taxon>
    </lineage>
</organism>
<accession>A0A157SP00</accession>
<proteinExistence type="predicted"/>
<keyword evidence="2" id="KW-1185">Reference proteome</keyword>
<dbReference type="STRING" id="123899.SAMEA3906487_03083"/>
<dbReference type="KEGG" id="btrm:SAMEA390648703083"/>
<dbReference type="Proteomes" id="UP000076825">
    <property type="component" value="Chromosome 1"/>
</dbReference>
<gene>
    <name evidence="1" type="ORF">SAMEA3906487_03083</name>
</gene>
<reference evidence="1 2" key="1">
    <citation type="submission" date="2016-04" db="EMBL/GenBank/DDBJ databases">
        <authorList>
            <consortium name="Pathogen Informatics"/>
        </authorList>
    </citation>
    <scope>NUCLEOTIDE SEQUENCE [LARGE SCALE GENOMIC DNA]</scope>
    <source>
        <strain evidence="1 2">H044680328</strain>
    </source>
</reference>
<dbReference type="EMBL" id="LT546645">
    <property type="protein sequence ID" value="SAI72180.1"/>
    <property type="molecule type" value="Genomic_DNA"/>
</dbReference>
<name>A0A157SP00_9BORD</name>
<dbReference type="RefSeq" id="WP_167350353.1">
    <property type="nucleotide sequence ID" value="NZ_CP016340.1"/>
</dbReference>
<sequence length="54" mass="6274">MTDTEKLLETAQDMARRRFDDPSERTVMELFQALADERDRRALESAQAFCATVH</sequence>
<dbReference type="PATRIC" id="fig|123899.6.peg.3077"/>
<evidence type="ECO:0000313" key="1">
    <source>
        <dbReference type="EMBL" id="SAI72180.1"/>
    </source>
</evidence>
<dbReference type="AlphaFoldDB" id="A0A157SP00"/>
<protein>
    <submittedName>
        <fullName evidence="1">Uncharacterized protein</fullName>
    </submittedName>
</protein>
<dbReference type="GeneID" id="56591586"/>